<accession>A0A8I1W342</accession>
<dbReference type="AlphaFoldDB" id="A0A8I1W342"/>
<dbReference type="Pfam" id="PF06812">
    <property type="entry name" value="ImpA_N"/>
    <property type="match status" value="1"/>
</dbReference>
<dbReference type="RefSeq" id="WP_207541363.1">
    <property type="nucleotide sequence ID" value="NZ_JAFNAA010000001.1"/>
</dbReference>
<comment type="caution">
    <text evidence="3">The sequence shown here is derived from an EMBL/GenBank/DDBJ whole genome shotgun (WGS) entry which is preliminary data.</text>
</comment>
<dbReference type="Pfam" id="PF16989">
    <property type="entry name" value="T6SS_VasJ"/>
    <property type="match status" value="1"/>
</dbReference>
<dbReference type="InterPro" id="IPR017739">
    <property type="entry name" value="T6SS-assoc_VCA0119"/>
</dbReference>
<organism evidence="3 4">
    <name type="scientific">Plesiomonas shigelloides</name>
    <name type="common">Aeromonas shigelloides</name>
    <dbReference type="NCBI Taxonomy" id="703"/>
    <lineage>
        <taxon>Bacteria</taxon>
        <taxon>Pseudomonadati</taxon>
        <taxon>Pseudomonadota</taxon>
        <taxon>Gammaproteobacteria</taxon>
        <taxon>Enterobacterales</taxon>
        <taxon>Enterobacteriaceae</taxon>
        <taxon>Plesiomonas</taxon>
    </lineage>
</organism>
<protein>
    <submittedName>
        <fullName evidence="3">Type VI secretion system protein TssA</fullName>
    </submittedName>
</protein>
<evidence type="ECO:0000313" key="4">
    <source>
        <dbReference type="Proteomes" id="UP000664658"/>
    </source>
</evidence>
<evidence type="ECO:0000259" key="2">
    <source>
        <dbReference type="Pfam" id="PF06812"/>
    </source>
</evidence>
<feature type="compositionally biased region" description="Low complexity" evidence="1">
    <location>
        <begin position="186"/>
        <end position="211"/>
    </location>
</feature>
<dbReference type="PANTHER" id="PTHR37024:SF3">
    <property type="entry name" value="TYPE VI SECRETION SYSTEM PROTEIN TSSA"/>
    <property type="match status" value="1"/>
</dbReference>
<name>A0A8I1W342_PLESH</name>
<feature type="domain" description="ImpA N-terminal" evidence="2">
    <location>
        <begin position="12"/>
        <end position="111"/>
    </location>
</feature>
<dbReference type="PANTHER" id="PTHR37024">
    <property type="entry name" value="TYPE VI SECRETION SYSTEM DUF2094 AND IMPA-RELATED DOMAIN PROTEIN"/>
    <property type="match status" value="1"/>
</dbReference>
<gene>
    <name evidence="3" type="primary">tssA</name>
    <name evidence="3" type="ORF">J2R62_00200</name>
</gene>
<evidence type="ECO:0000256" key="1">
    <source>
        <dbReference type="SAM" id="MobiDB-lite"/>
    </source>
</evidence>
<feature type="region of interest" description="Disordered" evidence="1">
    <location>
        <begin position="181"/>
        <end position="211"/>
    </location>
</feature>
<sequence length="473" mass="51493">MQHSHPWCQRLLTPLPDEAMRCAVAADDPLWESVETELVKLGSLAHSQVDLQKVAGACLTLLETRTKDMRVLAQLTRCLQHPAKATPFATALMLLDCWVEAYWACAWPTSVMQKQRVVSQIIKRFEGVLERVCSAASNAELTQLLQLSEAFAERWNALAPDKSALLDELLAGLRRAQRQKHEQAKADAAATPAASTASSTTSGQHAVSGGAASLMSASSQPAIDTSDERAWRQTQLRVAELLIEAQPSAAIGFRLRRNALWSGITAAPLVSRGHKTQLAPFSADMADEYRSALAQADLALWQKIEHSLTLAPYWFEGHYLSAQVALKLGYTAVANAIADEVGAFLARLPILREMTFSDGTPFLSAECSQWLQPAASVAGGSADLGGELQACCQTQGLSGALSMLDEKVRQLKEPRSRFYHQLAGADLLAAEGMPHLAAQQYQSLWQETQRLGLAQWEPGLVNRLARYATPRSA</sequence>
<dbReference type="NCBIfam" id="TIGR03362">
    <property type="entry name" value="VI_chp_7"/>
    <property type="match status" value="1"/>
</dbReference>
<proteinExistence type="predicted"/>
<dbReference type="InterPro" id="IPR010657">
    <property type="entry name" value="ImpA_N"/>
</dbReference>
<reference evidence="3" key="1">
    <citation type="submission" date="2021-03" db="EMBL/GenBank/DDBJ databases">
        <title>Plesiomonas shigelloides zfcc0051, isolated from zebrafish feces.</title>
        <authorList>
            <person name="Vanderhoek Z."/>
            <person name="Gaulke C."/>
        </authorList>
    </citation>
    <scope>NUCLEOTIDE SEQUENCE</scope>
    <source>
        <strain evidence="3">Zfcc0051</strain>
    </source>
</reference>
<evidence type="ECO:0000313" key="3">
    <source>
        <dbReference type="EMBL" id="MBO1106653.1"/>
    </source>
</evidence>
<dbReference type="EMBL" id="JAFNAA010000001">
    <property type="protein sequence ID" value="MBO1106653.1"/>
    <property type="molecule type" value="Genomic_DNA"/>
</dbReference>
<dbReference type="Proteomes" id="UP000664658">
    <property type="component" value="Unassembled WGS sequence"/>
</dbReference>